<gene>
    <name evidence="2" type="ORF">SGN30_11740</name>
</gene>
<protein>
    <submittedName>
        <fullName evidence="2">Nucleotidyltransferase domain-containing protein</fullName>
    </submittedName>
</protein>
<dbReference type="EMBL" id="JAWWMZ010000003">
    <property type="protein sequence ID" value="MDX4954083.1"/>
    <property type="molecule type" value="Genomic_DNA"/>
</dbReference>
<accession>A0AAJ2QYV6</accession>
<organism evidence="2 3">
    <name type="scientific">Delftia acidovorans</name>
    <name type="common">Pseudomonas acidovorans</name>
    <name type="synonym">Comamonas acidovorans</name>
    <dbReference type="NCBI Taxonomy" id="80866"/>
    <lineage>
        <taxon>Bacteria</taxon>
        <taxon>Pseudomonadati</taxon>
        <taxon>Pseudomonadota</taxon>
        <taxon>Betaproteobacteria</taxon>
        <taxon>Burkholderiales</taxon>
        <taxon>Comamonadaceae</taxon>
        <taxon>Delftia</taxon>
    </lineage>
</organism>
<sequence length="269" mass="29942">MNDLHAFAKLVKALSPWRGQLVFIGGWSHRLHSLHPQANRQEHQPVFTRDTDLAFANKAPIEGDMRSALAAHGFTEQLAGEFKPPAAHYTLGSDSKGFYAEFLTPLSGSGRKRDGTPDATMEKAGISAQKIRHLEILLVDPWVVTAGPQNGIPLEAPVDLQVANPLCFMVQKLLIKKDRKPAKHAQDLLYIYDTISLFGHLLPLFKDCWNTSVHPALGDMGDTVAREWDASFTHVTDAIRQAALIPADRKLSPEELQATCRYAFDRIFR</sequence>
<comment type="caution">
    <text evidence="2">The sequence shown here is derived from an EMBL/GenBank/DDBJ whole genome shotgun (WGS) entry which is preliminary data.</text>
</comment>
<reference evidence="2" key="1">
    <citation type="submission" date="2023-11" db="EMBL/GenBank/DDBJ databases">
        <title>Identification and selenium tolerance of Delftia acidovorans R3-25.</title>
        <authorList>
            <person name="Zhang S."/>
            <person name="Liu Y."/>
            <person name="Guo Y."/>
        </authorList>
    </citation>
    <scope>NUCLEOTIDE SEQUENCE</scope>
    <source>
        <strain evidence="2">R3-25</strain>
    </source>
</reference>
<dbReference type="RefSeq" id="WP_319073554.1">
    <property type="nucleotide sequence ID" value="NZ_JAWWMZ010000003.1"/>
</dbReference>
<dbReference type="AlphaFoldDB" id="A0AAJ2QYV6"/>
<feature type="domain" description="Nucleotidyltransferase-like" evidence="1">
    <location>
        <begin position="3"/>
        <end position="211"/>
    </location>
</feature>
<dbReference type="Proteomes" id="UP001287445">
    <property type="component" value="Unassembled WGS sequence"/>
</dbReference>
<dbReference type="InterPro" id="IPR058575">
    <property type="entry name" value="NTP_transf_8_dom"/>
</dbReference>
<dbReference type="Pfam" id="PF12281">
    <property type="entry name" value="NTP_transf_8"/>
    <property type="match status" value="1"/>
</dbReference>
<evidence type="ECO:0000259" key="1">
    <source>
        <dbReference type="Pfam" id="PF12281"/>
    </source>
</evidence>
<proteinExistence type="predicted"/>
<evidence type="ECO:0000313" key="3">
    <source>
        <dbReference type="Proteomes" id="UP001287445"/>
    </source>
</evidence>
<evidence type="ECO:0000313" key="2">
    <source>
        <dbReference type="EMBL" id="MDX4954083.1"/>
    </source>
</evidence>
<name>A0AAJ2QYV6_DELAC</name>